<dbReference type="PRINTS" id="PR00489">
    <property type="entry name" value="FRIZZLED"/>
</dbReference>
<keyword evidence="16" id="KW-0732">Signal</keyword>
<feature type="transmembrane region" description="Helical" evidence="15">
    <location>
        <begin position="279"/>
        <end position="299"/>
    </location>
</feature>
<evidence type="ECO:0000259" key="18">
    <source>
        <dbReference type="PROSITE" id="PS50261"/>
    </source>
</evidence>
<evidence type="ECO:0000256" key="14">
    <source>
        <dbReference type="PROSITE-ProRule" id="PRU00090"/>
    </source>
</evidence>
<feature type="domain" description="G-protein coupled receptors family 2 profile 2" evidence="18">
    <location>
        <begin position="243"/>
        <end position="546"/>
    </location>
</feature>
<keyword evidence="9 15" id="KW-0472">Membrane</keyword>
<evidence type="ECO:0000256" key="15">
    <source>
        <dbReference type="SAM" id="Phobius"/>
    </source>
</evidence>
<feature type="disulfide bond" evidence="14">
    <location>
        <begin position="56"/>
        <end position="102"/>
    </location>
</feature>
<keyword evidence="8" id="KW-0297">G-protein coupled receptor</keyword>
<feature type="disulfide bond" evidence="14">
    <location>
        <begin position="123"/>
        <end position="147"/>
    </location>
</feature>
<dbReference type="InterPro" id="IPR017981">
    <property type="entry name" value="GPCR_2-like_7TM"/>
</dbReference>
<feature type="transmembrane region" description="Helical" evidence="15">
    <location>
        <begin position="373"/>
        <end position="392"/>
    </location>
</feature>
<reference evidence="19" key="1">
    <citation type="submission" date="2025-08" db="UniProtKB">
        <authorList>
            <consortium name="Ensembl"/>
        </authorList>
    </citation>
    <scope>IDENTIFICATION</scope>
</reference>
<dbReference type="CDD" id="cd15034">
    <property type="entry name" value="7tmF_FZD1_2_7-like"/>
    <property type="match status" value="1"/>
</dbReference>
<evidence type="ECO:0000256" key="8">
    <source>
        <dbReference type="ARBA" id="ARBA00023040"/>
    </source>
</evidence>
<dbReference type="InterPro" id="IPR020067">
    <property type="entry name" value="Frizzled_dom"/>
</dbReference>
<reference evidence="19" key="2">
    <citation type="submission" date="2025-09" db="UniProtKB">
        <authorList>
            <consortium name="Ensembl"/>
        </authorList>
    </citation>
    <scope>IDENTIFICATION</scope>
</reference>
<dbReference type="Pfam" id="PF01534">
    <property type="entry name" value="Frizzled"/>
    <property type="match status" value="1"/>
</dbReference>
<keyword evidence="7 15" id="KW-1133">Transmembrane helix</keyword>
<protein>
    <submittedName>
        <fullName evidence="19">Frizzled class receptor 7b</fullName>
    </submittedName>
</protein>
<dbReference type="FunFam" id="1.20.1070.10:FF:000029">
    <property type="entry name" value="Frizzled class receptor 2"/>
    <property type="match status" value="1"/>
</dbReference>
<evidence type="ECO:0000256" key="1">
    <source>
        <dbReference type="ARBA" id="ARBA00004651"/>
    </source>
</evidence>
<name>A0A8C4NEE3_EPTBU</name>
<feature type="transmembrane region" description="Helical" evidence="15">
    <location>
        <begin position="517"/>
        <end position="539"/>
    </location>
</feature>
<evidence type="ECO:0000256" key="7">
    <source>
        <dbReference type="ARBA" id="ARBA00022989"/>
    </source>
</evidence>
<dbReference type="GO" id="GO:0004930">
    <property type="term" value="F:G protein-coupled receptor activity"/>
    <property type="evidence" value="ECO:0007669"/>
    <property type="project" value="UniProtKB-KW"/>
</dbReference>
<evidence type="ECO:0000256" key="13">
    <source>
        <dbReference type="ARBA" id="ARBA00023224"/>
    </source>
</evidence>
<keyword evidence="10 14" id="KW-1015">Disulfide bond</keyword>
<evidence type="ECO:0000256" key="12">
    <source>
        <dbReference type="ARBA" id="ARBA00023180"/>
    </source>
</evidence>
<evidence type="ECO:0000313" key="20">
    <source>
        <dbReference type="Proteomes" id="UP000694388"/>
    </source>
</evidence>
<dbReference type="PANTHER" id="PTHR11309:SF47">
    <property type="entry name" value="FRIZZLED"/>
    <property type="match status" value="1"/>
</dbReference>
<keyword evidence="6 15" id="KW-0812">Transmembrane</keyword>
<evidence type="ECO:0000256" key="3">
    <source>
        <dbReference type="ARBA" id="ARBA00022473"/>
    </source>
</evidence>
<comment type="similarity">
    <text evidence="2">Belongs to the G-protein coupled receptor Fz/Smo family.</text>
</comment>
<proteinExistence type="inferred from homology"/>
<dbReference type="SUPFAM" id="SSF63501">
    <property type="entry name" value="Frizzled cysteine-rich domain"/>
    <property type="match status" value="1"/>
</dbReference>
<feature type="transmembrane region" description="Helical" evidence="15">
    <location>
        <begin position="245"/>
        <end position="267"/>
    </location>
</feature>
<keyword evidence="12" id="KW-0325">Glycoprotein</keyword>
<organism evidence="19 20">
    <name type="scientific">Eptatretus burgeri</name>
    <name type="common">Inshore hagfish</name>
    <dbReference type="NCBI Taxonomy" id="7764"/>
    <lineage>
        <taxon>Eukaryota</taxon>
        <taxon>Metazoa</taxon>
        <taxon>Chordata</taxon>
        <taxon>Craniata</taxon>
        <taxon>Vertebrata</taxon>
        <taxon>Cyclostomata</taxon>
        <taxon>Myxini</taxon>
        <taxon>Myxiniformes</taxon>
        <taxon>Myxinidae</taxon>
        <taxon>Eptatretinae</taxon>
        <taxon>Eptatretus</taxon>
    </lineage>
</organism>
<evidence type="ECO:0000256" key="16">
    <source>
        <dbReference type="SAM" id="SignalP"/>
    </source>
</evidence>
<dbReference type="GO" id="GO:0060070">
    <property type="term" value="P:canonical Wnt signaling pathway"/>
    <property type="evidence" value="ECO:0007669"/>
    <property type="project" value="TreeGrafter"/>
</dbReference>
<feature type="signal peptide" evidence="16">
    <location>
        <begin position="1"/>
        <end position="31"/>
    </location>
</feature>
<sequence>MDRAERSWPSGGREVLRTWLLLVGSVMAIAAQPYPGEKGISVPDHGFCQPISIPLCTDIAYNQTIMPNLLGHMNQEDAGLEVHQFYPLVKVQCSLELKFFLCSMYAPVCTVLEEAIPPCRSLCERARQGCEALMNKFGFQWPDRLRCENFPVHGSDRICVGQNRSDEKQHPATVLPPGPPLHPATYHPPTSSSRSVAFTCPRALKVPPYLNYHFLGEKDCAAPCESGIPNGLMYFDSDERWFARMWVGVWSMLCCASTLFTVLTYLVDMQRFRYPERPIIFLSGCYAVVSVAYVVGFFMEDGVVCNEQFTEDGFKTVVQGTKKEGCTILFMMLYFFSMASSIWWVILSLTWFLAAGMKWGHEAIEANSQYFHLAAWAVPAIKTITILAMGQVDGDVLTGVCFVGLNNLDALRGFVLAPLFVYLFIGTSFLLAGFVSLFRIRTIMKHDGTKTEKLEKLMVRIGIFSVLYTVPATIVIACYFYEQAFKAQWENSWMVKTCKGFAIPCPSNQYLRLKPDFTVFMIKYLMTLIVGITSGFWIWSGKTLQSWRNFYRSPLTCTPPLSACSVCSIPFSLNHSKTAGHQHSKAVRYLFICFHTDLRVDQWKVNKCDLVHHVRSHQTRVYISGNSKDIKRQLVKHVVYGI</sequence>
<feature type="transmembrane region" description="Helical" evidence="15">
    <location>
        <begin position="412"/>
        <end position="438"/>
    </location>
</feature>
<dbReference type="Ensembl" id="ENSEBUT00000006870.1">
    <property type="protein sequence ID" value="ENSEBUP00000006420.1"/>
    <property type="gene ID" value="ENSEBUG00000004249.1"/>
</dbReference>
<feature type="chain" id="PRO_5034776695" evidence="16">
    <location>
        <begin position="32"/>
        <end position="642"/>
    </location>
</feature>
<keyword evidence="5" id="KW-0879">Wnt signaling pathway</keyword>
<dbReference type="PROSITE" id="PS50038">
    <property type="entry name" value="FZ"/>
    <property type="match status" value="1"/>
</dbReference>
<dbReference type="InterPro" id="IPR000539">
    <property type="entry name" value="Frizzled/Smoothened_7TM"/>
</dbReference>
<keyword evidence="4" id="KW-1003">Cell membrane</keyword>
<evidence type="ECO:0000256" key="9">
    <source>
        <dbReference type="ARBA" id="ARBA00023136"/>
    </source>
</evidence>
<keyword evidence="13" id="KW-0807">Transducer</keyword>
<evidence type="ECO:0000313" key="19">
    <source>
        <dbReference type="Ensembl" id="ENSEBUP00000006420.1"/>
    </source>
</evidence>
<keyword evidence="20" id="KW-1185">Reference proteome</keyword>
<feature type="domain" description="FZ" evidence="17">
    <location>
        <begin position="43"/>
        <end position="162"/>
    </location>
</feature>
<dbReference type="AlphaFoldDB" id="A0A8C4NEE3"/>
<dbReference type="GeneTree" id="ENSGT00940000158239"/>
<feature type="transmembrane region" description="Helical" evidence="15">
    <location>
        <begin position="459"/>
        <end position="482"/>
    </location>
</feature>
<dbReference type="OMA" id="DERWFAR"/>
<feature type="transmembrane region" description="Helical" evidence="15">
    <location>
        <begin position="328"/>
        <end position="353"/>
    </location>
</feature>
<keyword evidence="11" id="KW-0675">Receptor</keyword>
<dbReference type="Gene3D" id="1.10.2000.10">
    <property type="entry name" value="Frizzled cysteine-rich domain"/>
    <property type="match status" value="1"/>
</dbReference>
<dbReference type="SMART" id="SM01330">
    <property type="entry name" value="Frizzled"/>
    <property type="match status" value="1"/>
</dbReference>
<dbReference type="PROSITE" id="PS50261">
    <property type="entry name" value="G_PROTEIN_RECEP_F2_4"/>
    <property type="match status" value="1"/>
</dbReference>
<evidence type="ECO:0000259" key="17">
    <source>
        <dbReference type="PROSITE" id="PS50038"/>
    </source>
</evidence>
<evidence type="ECO:0000256" key="6">
    <source>
        <dbReference type="ARBA" id="ARBA00022692"/>
    </source>
</evidence>
<dbReference type="InterPro" id="IPR015526">
    <property type="entry name" value="Frizzled/SFRP"/>
</dbReference>
<keyword evidence="3" id="KW-0217">Developmental protein</keyword>
<feature type="disulfide bond" evidence="14">
    <location>
        <begin position="48"/>
        <end position="109"/>
    </location>
</feature>
<dbReference type="GO" id="GO:0017147">
    <property type="term" value="F:Wnt-protein binding"/>
    <property type="evidence" value="ECO:0007669"/>
    <property type="project" value="TreeGrafter"/>
</dbReference>
<comment type="caution">
    <text evidence="14">Lacks conserved residue(s) required for the propagation of feature annotation.</text>
</comment>
<evidence type="ECO:0000256" key="2">
    <source>
        <dbReference type="ARBA" id="ARBA00008077"/>
    </source>
</evidence>
<dbReference type="FunFam" id="1.10.2000.10:FF:000003">
    <property type="entry name" value="Frizzled class receptor 2"/>
    <property type="match status" value="1"/>
</dbReference>
<dbReference type="InterPro" id="IPR036790">
    <property type="entry name" value="Frizzled_dom_sf"/>
</dbReference>
<evidence type="ECO:0000256" key="4">
    <source>
        <dbReference type="ARBA" id="ARBA00022475"/>
    </source>
</evidence>
<dbReference type="GO" id="GO:0042813">
    <property type="term" value="F:Wnt receptor activity"/>
    <property type="evidence" value="ECO:0007669"/>
    <property type="project" value="TreeGrafter"/>
</dbReference>
<dbReference type="Pfam" id="PF01392">
    <property type="entry name" value="Fz"/>
    <property type="match status" value="1"/>
</dbReference>
<evidence type="ECO:0000256" key="5">
    <source>
        <dbReference type="ARBA" id="ARBA00022687"/>
    </source>
</evidence>
<dbReference type="GO" id="GO:0035567">
    <property type="term" value="P:non-canonical Wnt signaling pathway"/>
    <property type="evidence" value="ECO:0007669"/>
    <property type="project" value="TreeGrafter"/>
</dbReference>
<dbReference type="GO" id="GO:0005886">
    <property type="term" value="C:plasma membrane"/>
    <property type="evidence" value="ECO:0007669"/>
    <property type="project" value="UniProtKB-SubCell"/>
</dbReference>
<dbReference type="PANTHER" id="PTHR11309">
    <property type="entry name" value="FRIZZLED"/>
    <property type="match status" value="1"/>
</dbReference>
<accession>A0A8C4NEE3</accession>
<dbReference type="Gene3D" id="1.20.1070.10">
    <property type="entry name" value="Rhodopsin 7-helix transmembrane proteins"/>
    <property type="match status" value="1"/>
</dbReference>
<dbReference type="SMART" id="SM00063">
    <property type="entry name" value="FRI"/>
    <property type="match status" value="1"/>
</dbReference>
<evidence type="ECO:0000256" key="11">
    <source>
        <dbReference type="ARBA" id="ARBA00023170"/>
    </source>
</evidence>
<comment type="subcellular location">
    <subcellularLocation>
        <location evidence="1">Cell membrane</location>
        <topology evidence="1">Multi-pass membrane protein</topology>
    </subcellularLocation>
</comment>
<dbReference type="Proteomes" id="UP000694388">
    <property type="component" value="Unplaced"/>
</dbReference>
<evidence type="ECO:0000256" key="10">
    <source>
        <dbReference type="ARBA" id="ARBA00023157"/>
    </source>
</evidence>